<dbReference type="InterPro" id="IPR011611">
    <property type="entry name" value="PfkB_dom"/>
</dbReference>
<dbReference type="InterPro" id="IPR029056">
    <property type="entry name" value="Ribokinase-like"/>
</dbReference>
<keyword evidence="12" id="KW-0963">Cytoplasm</keyword>
<feature type="binding site" evidence="12">
    <location>
        <position position="324"/>
    </location>
    <ligand>
        <name>K(+)</name>
        <dbReference type="ChEBI" id="CHEBI:29103"/>
    </ligand>
</feature>
<evidence type="ECO:0000256" key="7">
    <source>
        <dbReference type="ARBA" id="ARBA00022777"/>
    </source>
</evidence>
<protein>
    <recommendedName>
        <fullName evidence="3 12">Ribokinase</fullName>
        <shortName evidence="12">RK</shortName>
        <ecNumber evidence="2 12">2.7.1.15</ecNumber>
    </recommendedName>
</protein>
<name>A0ABP8YA11_9MICO</name>
<dbReference type="PROSITE" id="PS00584">
    <property type="entry name" value="PFKB_KINASES_2"/>
    <property type="match status" value="1"/>
</dbReference>
<feature type="binding site" evidence="12">
    <location>
        <position position="285"/>
    </location>
    <ligand>
        <name>substrate</name>
    </ligand>
</feature>
<evidence type="ECO:0000256" key="10">
    <source>
        <dbReference type="ARBA" id="ARBA00022958"/>
    </source>
</evidence>
<comment type="caution">
    <text evidence="15">The sequence shown here is derived from an EMBL/GenBank/DDBJ whole genome shotgun (WGS) entry which is preliminary data.</text>
</comment>
<feature type="binding site" evidence="12">
    <location>
        <position position="279"/>
    </location>
    <ligand>
        <name>K(+)</name>
        <dbReference type="ChEBI" id="CHEBI:29103"/>
    </ligand>
</feature>
<dbReference type="Gene3D" id="3.40.1190.20">
    <property type="match status" value="1"/>
</dbReference>
<feature type="binding site" evidence="12">
    <location>
        <position position="320"/>
    </location>
    <ligand>
        <name>K(+)</name>
        <dbReference type="ChEBI" id="CHEBI:29103"/>
    </ligand>
</feature>
<comment type="subunit">
    <text evidence="12">Homodimer.</text>
</comment>
<feature type="binding site" evidence="12">
    <location>
        <position position="175"/>
    </location>
    <ligand>
        <name>substrate</name>
    </ligand>
</feature>
<feature type="binding site" evidence="12">
    <location>
        <begin position="253"/>
        <end position="258"/>
    </location>
    <ligand>
        <name>ATP</name>
        <dbReference type="ChEBI" id="CHEBI:30616"/>
    </ligand>
</feature>
<dbReference type="SUPFAM" id="SSF53613">
    <property type="entry name" value="Ribokinase-like"/>
    <property type="match status" value="1"/>
</dbReference>
<evidence type="ECO:0000259" key="14">
    <source>
        <dbReference type="Pfam" id="PF00294"/>
    </source>
</evidence>
<comment type="similarity">
    <text evidence="1">Belongs to the carbohydrate kinase pfkB family.</text>
</comment>
<comment type="similarity">
    <text evidence="12">Belongs to the carbohydrate kinase PfkB family. Ribokinase subfamily.</text>
</comment>
<comment type="catalytic activity">
    <reaction evidence="12">
        <text>D-ribose + ATP = D-ribose 5-phosphate + ADP + H(+)</text>
        <dbReference type="Rhea" id="RHEA:13697"/>
        <dbReference type="ChEBI" id="CHEBI:15378"/>
        <dbReference type="ChEBI" id="CHEBI:30616"/>
        <dbReference type="ChEBI" id="CHEBI:47013"/>
        <dbReference type="ChEBI" id="CHEBI:78346"/>
        <dbReference type="ChEBI" id="CHEBI:456216"/>
        <dbReference type="EC" id="2.7.1.15"/>
    </reaction>
</comment>
<keyword evidence="7 12" id="KW-0418">Kinase</keyword>
<comment type="caution">
    <text evidence="12">Lacks conserved residue(s) required for the propagation of feature annotation.</text>
</comment>
<evidence type="ECO:0000256" key="2">
    <source>
        <dbReference type="ARBA" id="ARBA00012035"/>
    </source>
</evidence>
<feature type="domain" description="Carbohydrate kinase PfkB" evidence="14">
    <location>
        <begin position="37"/>
        <end position="326"/>
    </location>
</feature>
<accession>A0ABP8YA11</accession>
<keyword evidence="11 12" id="KW-0119">Carbohydrate metabolism</keyword>
<keyword evidence="5 12" id="KW-0479">Metal-binding</keyword>
<dbReference type="EMBL" id="BAABID010000006">
    <property type="protein sequence ID" value="GAA4723008.1"/>
    <property type="molecule type" value="Genomic_DNA"/>
</dbReference>
<comment type="pathway">
    <text evidence="12">Carbohydrate metabolism; D-ribose degradation; D-ribose 5-phosphate from beta-D-ribopyranose: step 2/2.</text>
</comment>
<organism evidence="15 16">
    <name type="scientific">Isoptericola chiayiensis</name>
    <dbReference type="NCBI Taxonomy" id="579446"/>
    <lineage>
        <taxon>Bacteria</taxon>
        <taxon>Bacillati</taxon>
        <taxon>Actinomycetota</taxon>
        <taxon>Actinomycetes</taxon>
        <taxon>Micrococcales</taxon>
        <taxon>Promicromonosporaceae</taxon>
        <taxon>Isoptericola</taxon>
    </lineage>
</organism>
<feature type="binding site" evidence="12">
    <location>
        <position position="281"/>
    </location>
    <ligand>
        <name>K(+)</name>
        <dbReference type="ChEBI" id="CHEBI:29103"/>
    </ligand>
</feature>
<feature type="binding site" evidence="12">
    <location>
        <begin position="47"/>
        <end position="49"/>
    </location>
    <ligand>
        <name>substrate</name>
    </ligand>
</feature>
<dbReference type="CDD" id="cd01174">
    <property type="entry name" value="ribokinase"/>
    <property type="match status" value="1"/>
</dbReference>
<comment type="activity regulation">
    <text evidence="12">Activated by a monovalent cation that binds near, but not in, the active site. The most likely occupant of the site in vivo is potassium. Ion binding induces a conformational change that may alter substrate affinity.</text>
</comment>
<comment type="cofactor">
    <cofactor evidence="12">
        <name>Mg(2+)</name>
        <dbReference type="ChEBI" id="CHEBI:18420"/>
    </cofactor>
    <text evidence="12">Requires a divalent cation, most likely magnesium in vivo, as an electrophilic catalyst to aid phosphoryl group transfer. It is the chelate of the metal and the nucleotide that is the actual substrate.</text>
</comment>
<evidence type="ECO:0000256" key="5">
    <source>
        <dbReference type="ARBA" id="ARBA00022723"/>
    </source>
</evidence>
<evidence type="ECO:0000256" key="8">
    <source>
        <dbReference type="ARBA" id="ARBA00022840"/>
    </source>
</evidence>
<keyword evidence="16" id="KW-1185">Reference proteome</keyword>
<evidence type="ECO:0000256" key="3">
    <source>
        <dbReference type="ARBA" id="ARBA00016943"/>
    </source>
</evidence>
<dbReference type="EC" id="2.7.1.15" evidence="2 12"/>
<feature type="region of interest" description="Disordered" evidence="13">
    <location>
        <begin position="1"/>
        <end position="33"/>
    </location>
</feature>
<evidence type="ECO:0000256" key="1">
    <source>
        <dbReference type="ARBA" id="ARBA00005380"/>
    </source>
</evidence>
<feature type="binding site" evidence="12">
    <location>
        <position position="216"/>
    </location>
    <ligand>
        <name>ATP</name>
        <dbReference type="ChEBI" id="CHEBI:30616"/>
    </ligand>
</feature>
<feature type="binding site" evidence="12">
    <location>
        <position position="318"/>
    </location>
    <ligand>
        <name>K(+)</name>
        <dbReference type="ChEBI" id="CHEBI:29103"/>
    </ligand>
</feature>
<gene>
    <name evidence="12" type="primary">rbsK</name>
    <name evidence="15" type="ORF">GCM10023216_10530</name>
</gene>
<dbReference type="InterPro" id="IPR011877">
    <property type="entry name" value="Ribokinase"/>
</dbReference>
<proteinExistence type="inferred from homology"/>
<keyword evidence="8 12" id="KW-0067">ATP-binding</keyword>
<keyword evidence="10 12" id="KW-0630">Potassium</keyword>
<evidence type="ECO:0000313" key="16">
    <source>
        <dbReference type="Proteomes" id="UP001500956"/>
    </source>
</evidence>
<dbReference type="InterPro" id="IPR002173">
    <property type="entry name" value="Carboh/pur_kinase_PfkB_CS"/>
</dbReference>
<dbReference type="PRINTS" id="PR00990">
    <property type="entry name" value="RIBOKINASE"/>
</dbReference>
<comment type="function">
    <text evidence="12">Catalyzes the phosphorylation of ribose at O-5 in a reaction requiring ATP and magnesium. The resulting D-ribose-5-phosphate can then be used either for sythesis of nucleotides, histidine, and tryptophan, or as a component of the pentose phosphate pathway.</text>
</comment>
<dbReference type="InterPro" id="IPR002139">
    <property type="entry name" value="Ribo/fructo_kinase"/>
</dbReference>
<feature type="binding site" evidence="12">
    <location>
        <position position="315"/>
    </location>
    <ligand>
        <name>K(+)</name>
        <dbReference type="ChEBI" id="CHEBI:29103"/>
    </ligand>
</feature>
<feature type="active site" description="Proton acceptor" evidence="12">
    <location>
        <position position="285"/>
    </location>
</feature>
<evidence type="ECO:0000256" key="13">
    <source>
        <dbReference type="SAM" id="MobiDB-lite"/>
    </source>
</evidence>
<dbReference type="PANTHER" id="PTHR10584">
    <property type="entry name" value="SUGAR KINASE"/>
    <property type="match status" value="1"/>
</dbReference>
<evidence type="ECO:0000256" key="4">
    <source>
        <dbReference type="ARBA" id="ARBA00022679"/>
    </source>
</evidence>
<keyword evidence="4 12" id="KW-0808">Transferase</keyword>
<dbReference type="PANTHER" id="PTHR10584:SF166">
    <property type="entry name" value="RIBOKINASE"/>
    <property type="match status" value="1"/>
</dbReference>
<comment type="subcellular location">
    <subcellularLocation>
        <location evidence="12">Cytoplasm</location>
    </subcellularLocation>
</comment>
<dbReference type="Proteomes" id="UP001500956">
    <property type="component" value="Unassembled WGS sequence"/>
</dbReference>
<feature type="binding site" evidence="12">
    <location>
        <begin position="284"/>
        <end position="285"/>
    </location>
    <ligand>
        <name>ATP</name>
        <dbReference type="ChEBI" id="CHEBI:30616"/>
    </ligand>
</feature>
<feature type="binding site" evidence="12">
    <location>
        <begin position="75"/>
        <end position="79"/>
    </location>
    <ligand>
        <name>substrate</name>
    </ligand>
</feature>
<evidence type="ECO:0000256" key="12">
    <source>
        <dbReference type="HAMAP-Rule" id="MF_01987"/>
    </source>
</evidence>
<evidence type="ECO:0000256" key="6">
    <source>
        <dbReference type="ARBA" id="ARBA00022741"/>
    </source>
</evidence>
<reference evidence="16" key="1">
    <citation type="journal article" date="2019" name="Int. J. Syst. Evol. Microbiol.">
        <title>The Global Catalogue of Microorganisms (GCM) 10K type strain sequencing project: providing services to taxonomists for standard genome sequencing and annotation.</title>
        <authorList>
            <consortium name="The Broad Institute Genomics Platform"/>
            <consortium name="The Broad Institute Genome Sequencing Center for Infectious Disease"/>
            <person name="Wu L."/>
            <person name="Ma J."/>
        </authorList>
    </citation>
    <scope>NUCLEOTIDE SEQUENCE [LARGE SCALE GENOMIC DNA]</scope>
    <source>
        <strain evidence="16">JCM 18063</strain>
    </source>
</reference>
<keyword evidence="6 12" id="KW-0547">Nucleotide-binding</keyword>
<sequence length="337" mass="32954">MRDHGGTARGARSFPWCHRPHGAPSALPPTRGGGPEMTSIVVVGSVNADLVAPVPALPEPGETVLAESMTVLPGGKGANQAVAAARLGADVALVGAVGSDAFAEAALAGVRRDGVSLDAVDVVPGPTGVALVVVGAEGENSIVVVRGANAAVGPAVVDRHRDLLAGADVVVVQGEIPVPGIEAAVRAARGRVLLNLAPVVDVAPDVLALADPLVVNGGEAERLLSDAGRPIADAPFAVVEELLALGPRSVVLTMGGAGAVVAGADGPVVVPSPRVAAVDTTGAGDAFAGALATRLAAGDDLVAAARTAVRAGAFSVVTPGAQPSFPRLGEELPVTGP</sequence>
<evidence type="ECO:0000313" key="15">
    <source>
        <dbReference type="EMBL" id="GAA4723008.1"/>
    </source>
</evidence>
<dbReference type="HAMAP" id="MF_01987">
    <property type="entry name" value="Ribokinase"/>
    <property type="match status" value="1"/>
</dbReference>
<evidence type="ECO:0000256" key="11">
    <source>
        <dbReference type="ARBA" id="ARBA00023277"/>
    </source>
</evidence>
<keyword evidence="9 12" id="KW-0460">Magnesium</keyword>
<dbReference type="Pfam" id="PF00294">
    <property type="entry name" value="PfkB"/>
    <property type="match status" value="1"/>
</dbReference>
<evidence type="ECO:0000256" key="9">
    <source>
        <dbReference type="ARBA" id="ARBA00022842"/>
    </source>
</evidence>